<name>A0A9W8CGM7_9FUNG</name>
<feature type="transmembrane region" description="Helical" evidence="8">
    <location>
        <begin position="30"/>
        <end position="49"/>
    </location>
</feature>
<feature type="transmembrane region" description="Helical" evidence="8">
    <location>
        <begin position="479"/>
        <end position="498"/>
    </location>
</feature>
<keyword evidence="5" id="KW-0560">Oxidoreductase</keyword>
<evidence type="ECO:0000313" key="11">
    <source>
        <dbReference type="Proteomes" id="UP001145021"/>
    </source>
</evidence>
<accession>A0A9W8CGM7</accession>
<evidence type="ECO:0000313" key="10">
    <source>
        <dbReference type="EMBL" id="KAJ1642371.1"/>
    </source>
</evidence>
<dbReference type="GO" id="GO:0006811">
    <property type="term" value="P:monoatomic ion transport"/>
    <property type="evidence" value="ECO:0007669"/>
    <property type="project" value="UniProtKB-KW"/>
</dbReference>
<feature type="transmembrane region" description="Helical" evidence="8">
    <location>
        <begin position="69"/>
        <end position="88"/>
    </location>
</feature>
<feature type="transmembrane region" description="Helical" evidence="8">
    <location>
        <begin position="138"/>
        <end position="155"/>
    </location>
</feature>
<feature type="transmembrane region" description="Helical" evidence="8">
    <location>
        <begin position="432"/>
        <end position="450"/>
    </location>
</feature>
<evidence type="ECO:0000256" key="3">
    <source>
        <dbReference type="ARBA" id="ARBA00022982"/>
    </source>
</evidence>
<reference evidence="10" key="1">
    <citation type="submission" date="2022-07" db="EMBL/GenBank/DDBJ databases">
        <title>Phylogenomic reconstructions and comparative analyses of Kickxellomycotina fungi.</title>
        <authorList>
            <person name="Reynolds N.K."/>
            <person name="Stajich J.E."/>
            <person name="Barry K."/>
            <person name="Grigoriev I.V."/>
            <person name="Crous P."/>
            <person name="Smith M.E."/>
        </authorList>
    </citation>
    <scope>NUCLEOTIDE SEQUENCE</scope>
    <source>
        <strain evidence="10">NBRC 105413</strain>
    </source>
</reference>
<evidence type="ECO:0000256" key="2">
    <source>
        <dbReference type="ARBA" id="ARBA00022692"/>
    </source>
</evidence>
<dbReference type="Gene3D" id="3.40.50.80">
    <property type="entry name" value="Nucleotide-binding domain of ferredoxin-NADP reductase (FNR) module"/>
    <property type="match status" value="1"/>
</dbReference>
<dbReference type="SUPFAM" id="SSF63380">
    <property type="entry name" value="Riboflavin synthase domain-like"/>
    <property type="match status" value="1"/>
</dbReference>
<protein>
    <recommendedName>
        <fullName evidence="9">FAD-binding FR-type domain-containing protein</fullName>
    </recommendedName>
</protein>
<dbReference type="GO" id="GO:0016491">
    <property type="term" value="F:oxidoreductase activity"/>
    <property type="evidence" value="ECO:0007669"/>
    <property type="project" value="UniProtKB-KW"/>
</dbReference>
<keyword evidence="7 8" id="KW-0472">Membrane</keyword>
<evidence type="ECO:0000256" key="7">
    <source>
        <dbReference type="ARBA" id="ARBA00023136"/>
    </source>
</evidence>
<evidence type="ECO:0000256" key="1">
    <source>
        <dbReference type="ARBA" id="ARBA00004141"/>
    </source>
</evidence>
<dbReference type="InterPro" id="IPR050369">
    <property type="entry name" value="RBOH/FRE"/>
</dbReference>
<dbReference type="InterPro" id="IPR017938">
    <property type="entry name" value="Riboflavin_synthase-like_b-brl"/>
</dbReference>
<keyword evidence="3" id="KW-0249">Electron transport</keyword>
<dbReference type="SUPFAM" id="SSF52343">
    <property type="entry name" value="Ferredoxin reductase-like, C-terminal NADP-linked domain"/>
    <property type="match status" value="1"/>
</dbReference>
<keyword evidence="6" id="KW-0406">Ion transport</keyword>
<dbReference type="InterPro" id="IPR017927">
    <property type="entry name" value="FAD-bd_FR_type"/>
</dbReference>
<evidence type="ECO:0000259" key="9">
    <source>
        <dbReference type="PROSITE" id="PS51384"/>
    </source>
</evidence>
<evidence type="ECO:0000256" key="6">
    <source>
        <dbReference type="ARBA" id="ARBA00023065"/>
    </source>
</evidence>
<dbReference type="GO" id="GO:0005886">
    <property type="term" value="C:plasma membrane"/>
    <property type="evidence" value="ECO:0007669"/>
    <property type="project" value="TreeGrafter"/>
</dbReference>
<keyword evidence="6" id="KW-0813">Transport</keyword>
<dbReference type="PROSITE" id="PS51384">
    <property type="entry name" value="FAD_FR"/>
    <property type="match status" value="1"/>
</dbReference>
<evidence type="ECO:0000256" key="5">
    <source>
        <dbReference type="ARBA" id="ARBA00023002"/>
    </source>
</evidence>
<comment type="caution">
    <text evidence="10">The sequence shown here is derived from an EMBL/GenBank/DDBJ whole genome shotgun (WGS) entry which is preliminary data.</text>
</comment>
<dbReference type="PANTHER" id="PTHR11972">
    <property type="entry name" value="NADPH OXIDASE"/>
    <property type="match status" value="1"/>
</dbReference>
<feature type="domain" description="FAD-binding FR-type" evidence="9">
    <location>
        <begin position="174"/>
        <end position="310"/>
    </location>
</feature>
<dbReference type="InterPro" id="IPR039261">
    <property type="entry name" value="FNR_nucleotide-bd"/>
</dbReference>
<keyword evidence="11" id="KW-1185">Reference proteome</keyword>
<dbReference type="Pfam" id="PF08030">
    <property type="entry name" value="NAD_binding_6"/>
    <property type="match status" value="1"/>
</dbReference>
<evidence type="ECO:0000256" key="4">
    <source>
        <dbReference type="ARBA" id="ARBA00022989"/>
    </source>
</evidence>
<dbReference type="EMBL" id="JANBOH010000415">
    <property type="protein sequence ID" value="KAJ1642371.1"/>
    <property type="molecule type" value="Genomic_DNA"/>
</dbReference>
<dbReference type="InterPro" id="IPR013112">
    <property type="entry name" value="FAD-bd_8"/>
</dbReference>
<dbReference type="Proteomes" id="UP001145021">
    <property type="component" value="Unassembled WGS sequence"/>
</dbReference>
<sequence length="610" mass="68338">MHAAILAYFLAKNAADDWTEGLNVASQYGIVLSVMGILLAMSPTFIGLLRSTFLDKFFTFEKRTHAHKFMSYILFLWTIAHSSLHYWTGVRYADSVHMTHLFVFWQDSLGITGQLMWIFFLFIGVAALPVIRRLYYEAFYYIHHLYLVNIVLLYIHSQNGMALSFVTGPLVIFISDYAYRSLRSYPLIKSRRARIRYIKFHPSDVVEIGFDRRELLQNTRVGQYVKICVPELGVFQWHPFTLTASPSETKVMADGKVHGIWRIHFKIAGNWTRKLAQRLQKVAAGGDAYTNNFNQEARIGRVLNGVIVPEVIPMQSQIESDNEYVMAMASRIDSADSAVAVGSNGQTEEAQVGSGDALGQQSPLAHEQACHMPLAPKKTQFDDISYISGSDNSLSDDAWLDPASVYGSRQTMLPTILVDGPYSAPMESFFEYHANIIFAAGIGITPYIAALDRVLEMCADGIPTRIGQTTRDDMLPQTIYLVWVFRDVSLLCIMLPALQKLRSDARTREIVVPCLYLTGSVDAAHEVTASDVFGRQMVRLSNGIRLSLGRPPIARMASYMAGRHPDSRVGVFCCAPKKMTSLVRSSVHNTNAAMAARGTHMEMRAECFSM</sequence>
<feature type="transmembrane region" description="Helical" evidence="8">
    <location>
        <begin position="161"/>
        <end position="179"/>
    </location>
</feature>
<dbReference type="InterPro" id="IPR013130">
    <property type="entry name" value="Fe3_Rdtase_TM_dom"/>
</dbReference>
<comment type="subcellular location">
    <subcellularLocation>
        <location evidence="1">Membrane</location>
        <topology evidence="1">Multi-pass membrane protein</topology>
    </subcellularLocation>
</comment>
<dbReference type="AlphaFoldDB" id="A0A9W8CGM7"/>
<feature type="transmembrane region" description="Helical" evidence="8">
    <location>
        <begin position="108"/>
        <end position="131"/>
    </location>
</feature>
<dbReference type="Pfam" id="PF01794">
    <property type="entry name" value="Ferric_reduct"/>
    <property type="match status" value="1"/>
</dbReference>
<dbReference type="PANTHER" id="PTHR11972:SF153">
    <property type="entry name" value="SUPEROXIDE-GENERATING NADPH OXIDASE HEAVY CHAIN SUBUNIT A"/>
    <property type="match status" value="1"/>
</dbReference>
<evidence type="ECO:0000256" key="8">
    <source>
        <dbReference type="SAM" id="Phobius"/>
    </source>
</evidence>
<keyword evidence="4 8" id="KW-1133">Transmembrane helix</keyword>
<dbReference type="InterPro" id="IPR013121">
    <property type="entry name" value="Fe_red_NAD-bd_6"/>
</dbReference>
<proteinExistence type="predicted"/>
<gene>
    <name evidence="10" type="ORF">LPJ64_005782</name>
</gene>
<organism evidence="10 11">
    <name type="scientific">Coemansia asiatica</name>
    <dbReference type="NCBI Taxonomy" id="1052880"/>
    <lineage>
        <taxon>Eukaryota</taxon>
        <taxon>Fungi</taxon>
        <taxon>Fungi incertae sedis</taxon>
        <taxon>Zoopagomycota</taxon>
        <taxon>Kickxellomycotina</taxon>
        <taxon>Kickxellomycetes</taxon>
        <taxon>Kickxellales</taxon>
        <taxon>Kickxellaceae</taxon>
        <taxon>Coemansia</taxon>
    </lineage>
</organism>
<keyword evidence="2 8" id="KW-0812">Transmembrane</keyword>
<dbReference type="Pfam" id="PF08022">
    <property type="entry name" value="FAD_binding_8"/>
    <property type="match status" value="1"/>
</dbReference>